<comment type="caution">
    <text evidence="1">The sequence shown here is derived from an EMBL/GenBank/DDBJ whole genome shotgun (WGS) entry which is preliminary data.</text>
</comment>
<protein>
    <recommendedName>
        <fullName evidence="3">Lipoprotein</fullName>
    </recommendedName>
</protein>
<dbReference type="AlphaFoldDB" id="A0AAW9D3D9"/>
<evidence type="ECO:0000313" key="1">
    <source>
        <dbReference type="EMBL" id="MDW9255311.1"/>
    </source>
</evidence>
<sequence length="46" mass="5171">MTTIFVSCSAMADREHCKTFTLNGYANSIRYGFFNAQGDIPSNPRH</sequence>
<organism evidence="1 2">
    <name type="scientific">Burkholderia thailandensis</name>
    <dbReference type="NCBI Taxonomy" id="57975"/>
    <lineage>
        <taxon>Bacteria</taxon>
        <taxon>Pseudomonadati</taxon>
        <taxon>Pseudomonadota</taxon>
        <taxon>Betaproteobacteria</taxon>
        <taxon>Burkholderiales</taxon>
        <taxon>Burkholderiaceae</taxon>
        <taxon>Burkholderia</taxon>
        <taxon>pseudomallei group</taxon>
    </lineage>
</organism>
<dbReference type="RefSeq" id="WP_157780049.1">
    <property type="nucleotide sequence ID" value="NZ_JANUQN010000002.1"/>
</dbReference>
<gene>
    <name evidence="1" type="ORF">C7S16_3777</name>
</gene>
<dbReference type="EMBL" id="QXCT01000002">
    <property type="protein sequence ID" value="MDW9255311.1"/>
    <property type="molecule type" value="Genomic_DNA"/>
</dbReference>
<evidence type="ECO:0008006" key="3">
    <source>
        <dbReference type="Google" id="ProtNLM"/>
    </source>
</evidence>
<accession>A0AAW9D3D9</accession>
<proteinExistence type="predicted"/>
<dbReference type="Proteomes" id="UP001272137">
    <property type="component" value="Unassembled WGS sequence"/>
</dbReference>
<name>A0AAW9D3D9_BURTH</name>
<reference evidence="1" key="1">
    <citation type="submission" date="2018-08" db="EMBL/GenBank/DDBJ databases">
        <title>Identification of Burkholderia cepacia strains that express a Burkholderia pseudomallei-like capsular polysaccharide.</title>
        <authorList>
            <person name="Burtnick M.N."/>
            <person name="Vongsouvath M."/>
            <person name="Newton P."/>
            <person name="Wuthiekanun V."/>
            <person name="Limmathurotsakul D."/>
            <person name="Brett P.J."/>
            <person name="Chantratita N."/>
            <person name="Dance D.A."/>
        </authorList>
    </citation>
    <scope>NUCLEOTIDE SEQUENCE</scope>
    <source>
        <strain evidence="1">SBXCC001</strain>
    </source>
</reference>
<evidence type="ECO:0000313" key="2">
    <source>
        <dbReference type="Proteomes" id="UP001272137"/>
    </source>
</evidence>